<dbReference type="PROSITE" id="PS50943">
    <property type="entry name" value="HTH_CROC1"/>
    <property type="match status" value="1"/>
</dbReference>
<dbReference type="EMBL" id="BAAANY010000001">
    <property type="protein sequence ID" value="GAA1657561.1"/>
    <property type="molecule type" value="Genomic_DNA"/>
</dbReference>
<dbReference type="InterPro" id="IPR001387">
    <property type="entry name" value="Cro/C1-type_HTH"/>
</dbReference>
<feature type="transmembrane region" description="Helical" evidence="2">
    <location>
        <begin position="532"/>
        <end position="554"/>
    </location>
</feature>
<reference evidence="5 6" key="1">
    <citation type="journal article" date="2019" name="Int. J. Syst. Evol. Microbiol.">
        <title>The Global Catalogue of Microorganisms (GCM) 10K type strain sequencing project: providing services to taxonomists for standard genome sequencing and annotation.</title>
        <authorList>
            <consortium name="The Broad Institute Genomics Platform"/>
            <consortium name="The Broad Institute Genome Sequencing Center for Infectious Disease"/>
            <person name="Wu L."/>
            <person name="Ma J."/>
        </authorList>
    </citation>
    <scope>NUCLEOTIDE SEQUENCE [LARGE SCALE GENOMIC DNA]</scope>
    <source>
        <strain evidence="5 6">JCM 14718</strain>
    </source>
</reference>
<feature type="transmembrane region" description="Helical" evidence="2">
    <location>
        <begin position="714"/>
        <end position="739"/>
    </location>
</feature>
<dbReference type="Pfam" id="PF01381">
    <property type="entry name" value="HTH_3"/>
    <property type="match status" value="1"/>
</dbReference>
<evidence type="ECO:0000313" key="6">
    <source>
        <dbReference type="Proteomes" id="UP001500618"/>
    </source>
</evidence>
<evidence type="ECO:0000259" key="3">
    <source>
        <dbReference type="PROSITE" id="PS50837"/>
    </source>
</evidence>
<feature type="transmembrane region" description="Helical" evidence="2">
    <location>
        <begin position="675"/>
        <end position="694"/>
    </location>
</feature>
<dbReference type="SMART" id="SM00530">
    <property type="entry name" value="HTH_XRE"/>
    <property type="match status" value="1"/>
</dbReference>
<evidence type="ECO:0000256" key="2">
    <source>
        <dbReference type="SAM" id="Phobius"/>
    </source>
</evidence>
<evidence type="ECO:0000259" key="4">
    <source>
        <dbReference type="PROSITE" id="PS50943"/>
    </source>
</evidence>
<protein>
    <submittedName>
        <fullName evidence="5">NACHT domain-containing protein</fullName>
    </submittedName>
</protein>
<feature type="domain" description="NACHT" evidence="3">
    <location>
        <begin position="194"/>
        <end position="288"/>
    </location>
</feature>
<dbReference type="Gene3D" id="1.10.260.40">
    <property type="entry name" value="lambda repressor-like DNA-binding domains"/>
    <property type="match status" value="1"/>
</dbReference>
<name>A0ABN2FRK9_9ACTN</name>
<dbReference type="InterPro" id="IPR027417">
    <property type="entry name" value="P-loop_NTPase"/>
</dbReference>
<dbReference type="InterPro" id="IPR007111">
    <property type="entry name" value="NACHT_NTPase"/>
</dbReference>
<dbReference type="Pfam" id="PF05729">
    <property type="entry name" value="NACHT"/>
    <property type="match status" value="1"/>
</dbReference>
<dbReference type="CDD" id="cd00093">
    <property type="entry name" value="HTH_XRE"/>
    <property type="match status" value="1"/>
</dbReference>
<keyword evidence="2" id="KW-1133">Transmembrane helix</keyword>
<dbReference type="Proteomes" id="UP001500618">
    <property type="component" value="Unassembled WGS sequence"/>
</dbReference>
<gene>
    <name evidence="5" type="ORF">GCM10009765_03850</name>
</gene>
<keyword evidence="2" id="KW-0812">Transmembrane</keyword>
<feature type="transmembrane region" description="Helical" evidence="2">
    <location>
        <begin position="490"/>
        <end position="512"/>
    </location>
</feature>
<dbReference type="SUPFAM" id="SSF52540">
    <property type="entry name" value="P-loop containing nucleoside triphosphate hydrolases"/>
    <property type="match status" value="1"/>
</dbReference>
<accession>A0ABN2FRK9</accession>
<dbReference type="SUPFAM" id="SSF47413">
    <property type="entry name" value="lambda repressor-like DNA-binding domains"/>
    <property type="match status" value="1"/>
</dbReference>
<organism evidence="5 6">
    <name type="scientific">Fodinicola feengrottensis</name>
    <dbReference type="NCBI Taxonomy" id="435914"/>
    <lineage>
        <taxon>Bacteria</taxon>
        <taxon>Bacillati</taxon>
        <taxon>Actinomycetota</taxon>
        <taxon>Actinomycetes</taxon>
        <taxon>Mycobacteriales</taxon>
        <taxon>Fodinicola</taxon>
    </lineage>
</organism>
<sequence length="797" mass="84573">MAGYPAKVGGVTSQFGTLLRQLRRQVGMTQEQLAEQSGLGVRTIRRLETGEPTDPRLGTVKLLADALGIAPQERQNLLSEAGGATPPDPPPDAVPVASEPAGQQRGTPSAAGIALAEAAGQLAQVVSDRWQREEEQRRIHDPFPLPVRWRPVAAELTDHWDNIRRIPAGATSGPLDLAGDLAAIADTYQRIPSGRLVVLGRAGSGKTVLTSRFALDYLRTRTSADPVPVIFSLGSWDPTTTALRDWLTDQLLRDYPGLAARAPARSTLAAALVGADLILPVLDGFDEIADGLHGPALEALNASSLPLLLTSRPGEYARAVAATDVLTRAAGVELTDLTPADLVNYLPRSTRPNAPGNGSTSSGTTGTVWDPVLNELSAHPERPACATLAAVLSTPLMVVLARTVYSDTLDPDPAALLDTHRFPSSQALEEHLLGSFVRTVYRHQPHHHRKWDPEDVQRWLGYLARHLDRRGTYDLAWWQLGDSLRRSSRILIVVLTAALATAGSDWLVSLPLDLTRYGGSFGLGAGLLDGVLVGSLVGLAFGLVYGLMVGYGGVRFEPARVRVRLPGRGGRTGGGLVRRFAGRFGGGLLGGFAVGLGYGPVTAVARGLFYGFAADLGVVVKVALINTLVTGTVFGLAAGSTFGLTAVLEAPLDLSAATSPTGLLVTNRTTVVRQALMLGVLLMVAIIFGGQLVVDLLQGTLGPLVWGMPDSLVIGAVGGLGGGLSYAFAFTAWGQWVVLSRIWLPLTGRLPWATVAFLDDAYRRGVLRQAGAVYQFRHARLQDHLSRTFAARGDDRS</sequence>
<dbReference type="InterPro" id="IPR010982">
    <property type="entry name" value="Lambda_DNA-bd_dom_sf"/>
</dbReference>
<feature type="compositionally biased region" description="Low complexity" evidence="1">
    <location>
        <begin position="358"/>
        <end position="367"/>
    </location>
</feature>
<feature type="region of interest" description="Disordered" evidence="1">
    <location>
        <begin position="79"/>
        <end position="110"/>
    </location>
</feature>
<feature type="domain" description="HTH cro/C1-type" evidence="4">
    <location>
        <begin position="19"/>
        <end position="74"/>
    </location>
</feature>
<proteinExistence type="predicted"/>
<keyword evidence="2" id="KW-0472">Membrane</keyword>
<comment type="caution">
    <text evidence="5">The sequence shown here is derived from an EMBL/GenBank/DDBJ whole genome shotgun (WGS) entry which is preliminary data.</text>
</comment>
<dbReference type="PROSITE" id="PS50837">
    <property type="entry name" value="NACHT"/>
    <property type="match status" value="1"/>
</dbReference>
<evidence type="ECO:0000256" key="1">
    <source>
        <dbReference type="SAM" id="MobiDB-lite"/>
    </source>
</evidence>
<dbReference type="Gene3D" id="3.40.50.300">
    <property type="entry name" value="P-loop containing nucleotide triphosphate hydrolases"/>
    <property type="match status" value="1"/>
</dbReference>
<keyword evidence="6" id="KW-1185">Reference proteome</keyword>
<feature type="region of interest" description="Disordered" evidence="1">
    <location>
        <begin position="346"/>
        <end position="368"/>
    </location>
</feature>
<evidence type="ECO:0000313" key="5">
    <source>
        <dbReference type="EMBL" id="GAA1657561.1"/>
    </source>
</evidence>